<keyword evidence="5" id="KW-1185">Reference proteome</keyword>
<proteinExistence type="predicted"/>
<sequence length="345" mass="35832">MESHDEEACVVSTIAGSRDPAFADGLGPMASFRGPLGIVCDSEGALLVVDADNRRVRKIKAGHVTTLAGTGALGCTDGATATFNDPTGVCIDASGTIYVCDAGSHTIRRIASNGSVVTIAGSGRPGHADGVGASAAFSYPFGIAAAPDGTLLVADSSNHCIRRVTADGMVTTLAGRCVQGATDGNGARAAFNYPVGVAVDAAGVAYVADRSNHRVRTVDKFGAVRTLAGTGISGYNDGPGLKSTFEWPHAVTVDSGGNVYVSDTFTFQVRRIGKDGIVKRVCRGAERARDRDRQQSGDRQTATGLKCICMDSKRDDVMYVTDQANNCIQRINFLQSSEPPQPPPS</sequence>
<accession>A0A8J6C1K9</accession>
<dbReference type="PROSITE" id="PS51125">
    <property type="entry name" value="NHL"/>
    <property type="match status" value="3"/>
</dbReference>
<evidence type="ECO:0000256" key="2">
    <source>
        <dbReference type="PROSITE-ProRule" id="PRU00504"/>
    </source>
</evidence>
<keyword evidence="1" id="KW-0677">Repeat</keyword>
<dbReference type="Gene3D" id="2.120.10.30">
    <property type="entry name" value="TolB, C-terminal domain"/>
    <property type="match status" value="3"/>
</dbReference>
<comment type="caution">
    <text evidence="4">The sequence shown here is derived from an EMBL/GenBank/DDBJ whole genome shotgun (WGS) entry which is preliminary data.</text>
</comment>
<name>A0A8J6C1K9_DIALT</name>
<dbReference type="AlphaFoldDB" id="A0A8J6C1K9"/>
<dbReference type="Proteomes" id="UP000751190">
    <property type="component" value="Unassembled WGS sequence"/>
</dbReference>
<dbReference type="EMBL" id="JAGTXO010000046">
    <property type="protein sequence ID" value="KAG8458917.1"/>
    <property type="molecule type" value="Genomic_DNA"/>
</dbReference>
<dbReference type="OrthoDB" id="10267863at2759"/>
<dbReference type="OMA" id="SHDEEAC"/>
<evidence type="ECO:0000256" key="1">
    <source>
        <dbReference type="ARBA" id="ARBA00022737"/>
    </source>
</evidence>
<feature type="repeat" description="NHL" evidence="2">
    <location>
        <begin position="137"/>
        <end position="167"/>
    </location>
</feature>
<feature type="repeat" description="NHL" evidence="2">
    <location>
        <begin position="73"/>
        <end position="113"/>
    </location>
</feature>
<feature type="domain" description="SMP-30/Gluconolactonase/LRE-like region" evidence="3">
    <location>
        <begin position="29"/>
        <end position="224"/>
    </location>
</feature>
<dbReference type="PANTHER" id="PTHR13833">
    <property type="match status" value="1"/>
</dbReference>
<dbReference type="InterPro" id="IPR013658">
    <property type="entry name" value="SGL"/>
</dbReference>
<dbReference type="PANTHER" id="PTHR13833:SF71">
    <property type="entry name" value="NHL DOMAIN-CONTAINING PROTEIN"/>
    <property type="match status" value="1"/>
</dbReference>
<evidence type="ECO:0000313" key="4">
    <source>
        <dbReference type="EMBL" id="KAG8458917.1"/>
    </source>
</evidence>
<protein>
    <recommendedName>
        <fullName evidence="3">SMP-30/Gluconolactonase/LRE-like region domain-containing protein</fullName>
    </recommendedName>
</protein>
<evidence type="ECO:0000259" key="3">
    <source>
        <dbReference type="Pfam" id="PF08450"/>
    </source>
</evidence>
<reference evidence="4" key="1">
    <citation type="submission" date="2021-05" db="EMBL/GenBank/DDBJ databases">
        <title>The genome of the haptophyte Pavlova lutheri (Diacronema luteri, Pavlovales) - a model for lipid biosynthesis in eukaryotic algae.</title>
        <authorList>
            <person name="Hulatt C.J."/>
            <person name="Posewitz M.C."/>
        </authorList>
    </citation>
    <scope>NUCLEOTIDE SEQUENCE</scope>
    <source>
        <strain evidence="4">NIVA-4/92</strain>
    </source>
</reference>
<dbReference type="SUPFAM" id="SSF101898">
    <property type="entry name" value="NHL repeat"/>
    <property type="match status" value="1"/>
</dbReference>
<evidence type="ECO:0000313" key="5">
    <source>
        <dbReference type="Proteomes" id="UP000751190"/>
    </source>
</evidence>
<dbReference type="Pfam" id="PF08450">
    <property type="entry name" value="SGL"/>
    <property type="match status" value="1"/>
</dbReference>
<organism evidence="4 5">
    <name type="scientific">Diacronema lutheri</name>
    <name type="common">Unicellular marine alga</name>
    <name type="synonym">Monochrysis lutheri</name>
    <dbReference type="NCBI Taxonomy" id="2081491"/>
    <lineage>
        <taxon>Eukaryota</taxon>
        <taxon>Haptista</taxon>
        <taxon>Haptophyta</taxon>
        <taxon>Pavlovophyceae</taxon>
        <taxon>Pavlovales</taxon>
        <taxon>Pavlovaceae</taxon>
        <taxon>Diacronema</taxon>
    </lineage>
</organism>
<gene>
    <name evidence="4" type="ORF">KFE25_004251</name>
</gene>
<dbReference type="InterPro" id="IPR001258">
    <property type="entry name" value="NHL_repeat"/>
</dbReference>
<feature type="repeat" description="NHL" evidence="2">
    <location>
        <begin position="191"/>
        <end position="221"/>
    </location>
</feature>
<dbReference type="InterPro" id="IPR011042">
    <property type="entry name" value="6-blade_b-propeller_TolB-like"/>
</dbReference>